<reference evidence="3 4" key="1">
    <citation type="journal article" date="2019" name="Int. J. Syst. Evol. Microbiol.">
        <title>The Global Catalogue of Microorganisms (GCM) 10K type strain sequencing project: providing services to taxonomists for standard genome sequencing and annotation.</title>
        <authorList>
            <consortium name="The Broad Institute Genomics Platform"/>
            <consortium name="The Broad Institute Genome Sequencing Center for Infectious Disease"/>
            <person name="Wu L."/>
            <person name="Ma J."/>
        </authorList>
    </citation>
    <scope>NUCLEOTIDE SEQUENCE [LARGE SCALE GENOMIC DNA]</scope>
    <source>
        <strain evidence="3 4">JCM 10671</strain>
    </source>
</reference>
<dbReference type="Pfam" id="PF23451">
    <property type="entry name" value="Zn_ribbon_PaaD"/>
    <property type="match status" value="1"/>
</dbReference>
<keyword evidence="4" id="KW-1185">Reference proteome</keyword>
<dbReference type="RefSeq" id="WP_344609523.1">
    <property type="nucleotide sequence ID" value="NZ_BAAAHE010000055.1"/>
</dbReference>
<evidence type="ECO:0000259" key="1">
    <source>
        <dbReference type="Pfam" id="PF01883"/>
    </source>
</evidence>
<dbReference type="PANTHER" id="PTHR42831">
    <property type="entry name" value="FE-S PROTEIN MATURATION AUXILIARY FACTOR YITW"/>
    <property type="match status" value="1"/>
</dbReference>
<dbReference type="InterPro" id="IPR002744">
    <property type="entry name" value="MIP18-like"/>
</dbReference>
<evidence type="ECO:0000259" key="2">
    <source>
        <dbReference type="Pfam" id="PF23451"/>
    </source>
</evidence>
<dbReference type="InterPro" id="IPR052339">
    <property type="entry name" value="Fe-S_Maturation_MIP18"/>
</dbReference>
<dbReference type="InterPro" id="IPR011883">
    <property type="entry name" value="PaaD-like"/>
</dbReference>
<comment type="caution">
    <text evidence="3">The sequence shown here is derived from an EMBL/GenBank/DDBJ whole genome shotgun (WGS) entry which is preliminary data.</text>
</comment>
<dbReference type="SUPFAM" id="SSF117916">
    <property type="entry name" value="Fe-S cluster assembly (FSCA) domain-like"/>
    <property type="match status" value="1"/>
</dbReference>
<accession>A0ABN1HD71</accession>
<evidence type="ECO:0000313" key="4">
    <source>
        <dbReference type="Proteomes" id="UP001500957"/>
    </source>
</evidence>
<dbReference type="Proteomes" id="UP001500957">
    <property type="component" value="Unassembled WGS sequence"/>
</dbReference>
<organism evidence="3 4">
    <name type="scientific">Sporichthya brevicatena</name>
    <dbReference type="NCBI Taxonomy" id="171442"/>
    <lineage>
        <taxon>Bacteria</taxon>
        <taxon>Bacillati</taxon>
        <taxon>Actinomycetota</taxon>
        <taxon>Actinomycetes</taxon>
        <taxon>Sporichthyales</taxon>
        <taxon>Sporichthyaceae</taxon>
        <taxon>Sporichthya</taxon>
    </lineage>
</organism>
<dbReference type="InterPro" id="IPR056572">
    <property type="entry name" value="Zn_ribbon_PaaD"/>
</dbReference>
<feature type="domain" description="MIP18 family-like" evidence="1">
    <location>
        <begin position="13"/>
        <end position="83"/>
    </location>
</feature>
<dbReference type="Pfam" id="PF01883">
    <property type="entry name" value="FeS_assembly_P"/>
    <property type="match status" value="1"/>
</dbReference>
<dbReference type="NCBIfam" id="TIGR02159">
    <property type="entry name" value="PA_CoA_Oxy4"/>
    <property type="match status" value="1"/>
</dbReference>
<gene>
    <name evidence="3" type="primary">paaJ</name>
    <name evidence="3" type="ORF">GCM10009547_47440</name>
</gene>
<name>A0ABN1HD71_9ACTN</name>
<dbReference type="InterPro" id="IPR034904">
    <property type="entry name" value="FSCA_dom_sf"/>
</dbReference>
<dbReference type="EMBL" id="BAAAHE010000055">
    <property type="protein sequence ID" value="GAA0637593.1"/>
    <property type="molecule type" value="Genomic_DNA"/>
</dbReference>
<protein>
    <submittedName>
        <fullName evidence="3">Phenylacetate-CoA oxygenase subunit PaaJ</fullName>
    </submittedName>
</protein>
<evidence type="ECO:0000313" key="3">
    <source>
        <dbReference type="EMBL" id="GAA0637593.1"/>
    </source>
</evidence>
<dbReference type="PANTHER" id="PTHR42831:SF3">
    <property type="entry name" value="1,2-PHENYLACETYL-COA EPOXIDASE, SUBUNIT D-RELATED"/>
    <property type="match status" value="1"/>
</dbReference>
<dbReference type="Gene3D" id="3.30.300.130">
    <property type="entry name" value="Fe-S cluster assembly (FSCA)"/>
    <property type="match status" value="1"/>
</dbReference>
<feature type="domain" description="PaaD zinc beta ribbon" evidence="2">
    <location>
        <begin position="124"/>
        <end position="165"/>
    </location>
</feature>
<proteinExistence type="predicted"/>
<sequence length="167" mass="17555">MVTARGDVRSTESAIRTAVAGVLDPELPLITIADLGILRDVEVDGTTTVVTITPTYSGCPAMEAIANEVRAAATAAGATEVEVRTVLAPAWTTDWITETGRTTLAAHGIAPPAPRRGDGPVALQLSVRCPQCGSLDTRELSRFSGTACKALHACNECKEPFERMKAH</sequence>